<dbReference type="InterPro" id="IPR002035">
    <property type="entry name" value="VWF_A"/>
</dbReference>
<keyword evidence="2" id="KW-0732">Signal</keyword>
<dbReference type="InterPro" id="IPR036465">
    <property type="entry name" value="vWFA_dom_sf"/>
</dbReference>
<dbReference type="Proteomes" id="UP000216444">
    <property type="component" value="Unassembled WGS sequence"/>
</dbReference>
<dbReference type="Pfam" id="PF00092">
    <property type="entry name" value="VWA"/>
    <property type="match status" value="1"/>
</dbReference>
<protein>
    <submittedName>
        <fullName evidence="4">VWA domain-containing protein</fullName>
    </submittedName>
</protein>
<reference evidence="4 5" key="1">
    <citation type="journal article" date="2017" name="BMC Genomics">
        <title>Comparative genomic and phylogenomic analyses of the Bifidobacteriaceae family.</title>
        <authorList>
            <person name="Lugli G.A."/>
            <person name="Milani C."/>
            <person name="Turroni F."/>
            <person name="Duranti S."/>
            <person name="Mancabelli L."/>
            <person name="Mangifesta M."/>
            <person name="Ferrario C."/>
            <person name="Modesto M."/>
            <person name="Mattarelli P."/>
            <person name="Jiri K."/>
            <person name="van Sinderen D."/>
            <person name="Ventura M."/>
        </authorList>
    </citation>
    <scope>NUCLEOTIDE SEQUENCE [LARGE SCALE GENOMIC DNA]</scope>
    <source>
        <strain evidence="4 5">DSM 100201</strain>
    </source>
</reference>
<dbReference type="PROSITE" id="PS50234">
    <property type="entry name" value="VWFA"/>
    <property type="match status" value="1"/>
</dbReference>
<dbReference type="CDD" id="cd00198">
    <property type="entry name" value="vWFA"/>
    <property type="match status" value="1"/>
</dbReference>
<keyword evidence="1" id="KW-0812">Transmembrane</keyword>
<dbReference type="SUPFAM" id="SSF49478">
    <property type="entry name" value="Cna protein B-type domain"/>
    <property type="match status" value="1"/>
</dbReference>
<feature type="chain" id="PRO_5012966707" evidence="2">
    <location>
        <begin position="42"/>
        <end position="796"/>
    </location>
</feature>
<dbReference type="SMART" id="SM00327">
    <property type="entry name" value="VWA"/>
    <property type="match status" value="1"/>
</dbReference>
<sequence length="796" mass="84266">MTRMKKNKKPGRVGGAGARLVAVASAVAMFLAVAVGGSAIAATPTNSASPSEITKTAVPKTVATNDGVSLGVPQHTKIVNAPDKDGKYTVSLNVTGAVDSSTSTTSKPLDIVLVLDESGSMENSISYSDRTTKQQALVTAVDSFLDMTAKANEQLPANAEKHQVSLVKFASDKSDQIGNDTNWRGYNYSQIVSGFTTDFNGLRNTVGQLKPSGATRADYGLQKAQDVLRNKRADAKQVVLFFTDGVPTSQRDFDNQVASDAITAAREMKQAGTDIYSVGVVDGADPGNTTDKSVNSFLNAVSSNYPNATLTKDNWNRWNWNLGQGGNQGYYQSASSAEELKSVFDKIQQQITTTVLYQGVRIEDALSKDNWVTFTGANNAPEFTYSKTVNGKTTDYTPDNKATVDGNGKIVWYPEGQNGQLEAGTTYTVNFTVKTTQKAYDAAAANHKDDSAATGNNNFYTNDNDTAKVFYKTVTSVNGQPTVSDENNTPYNKPLITLPTSTIIVTKTWADGNEQHGSDAVTVHLKQDGKNYGDAVTLNAADEWRHDFTVPAGPDGHQYTVTEQSVDGYDSSVSVSVSTAPSSADNGVITLKGLDEQKGAAAITNTASSVMLPAADLKVTKQVKGHAAANDFGFTLACETTNDQNAGSCKNVSGLDSNGQLRATVSKDVLAKSNDSAEASFGTTNQNLKFKVPSGSANEVVYTFKITENGADNAPAGWQYDTAEHIVTVTVAKNADGKWAATVSGNNPKFVNRYVAVAALPLTGGTTGRAWIVAAGVLLALAGGAGYVAWRRCMTV</sequence>
<dbReference type="InterPro" id="IPR022464">
    <property type="entry name" value="Strep_pil_isopept_link"/>
</dbReference>
<dbReference type="InterPro" id="IPR008454">
    <property type="entry name" value="Collagen-bd_Cna-like_B-typ_dom"/>
</dbReference>
<dbReference type="RefSeq" id="WP_094662133.1">
    <property type="nucleotide sequence ID" value="NZ_MWWV01000003.1"/>
</dbReference>
<dbReference type="NCBIfam" id="TIGR03786">
    <property type="entry name" value="strep_pil_rpt"/>
    <property type="match status" value="1"/>
</dbReference>
<dbReference type="Pfam" id="PF05738">
    <property type="entry name" value="Cna_B"/>
    <property type="match status" value="1"/>
</dbReference>
<accession>A0A261FHN1</accession>
<evidence type="ECO:0000256" key="2">
    <source>
        <dbReference type="SAM" id="SignalP"/>
    </source>
</evidence>
<keyword evidence="1" id="KW-0472">Membrane</keyword>
<organism evidence="4 5">
    <name type="scientific">Bifidobacterium tissieri</name>
    <dbReference type="NCBI Taxonomy" id="1630162"/>
    <lineage>
        <taxon>Bacteria</taxon>
        <taxon>Bacillati</taxon>
        <taxon>Actinomycetota</taxon>
        <taxon>Actinomycetes</taxon>
        <taxon>Bifidobacteriales</taxon>
        <taxon>Bifidobacteriaceae</taxon>
        <taxon>Bifidobacterium</taxon>
    </lineage>
</organism>
<proteinExistence type="predicted"/>
<evidence type="ECO:0000259" key="3">
    <source>
        <dbReference type="PROSITE" id="PS50234"/>
    </source>
</evidence>
<feature type="transmembrane region" description="Helical" evidence="1">
    <location>
        <begin position="770"/>
        <end position="790"/>
    </location>
</feature>
<keyword evidence="1" id="KW-1133">Transmembrane helix</keyword>
<dbReference type="EMBL" id="MWWV01000003">
    <property type="protein sequence ID" value="OZG58649.1"/>
    <property type="molecule type" value="Genomic_DNA"/>
</dbReference>
<evidence type="ECO:0000313" key="4">
    <source>
        <dbReference type="EMBL" id="OZG58649.1"/>
    </source>
</evidence>
<evidence type="ECO:0000256" key="1">
    <source>
        <dbReference type="SAM" id="Phobius"/>
    </source>
</evidence>
<dbReference type="AlphaFoldDB" id="A0A261FHN1"/>
<dbReference type="Pfam" id="PF24558">
    <property type="entry name" value="DUF7604"/>
    <property type="match status" value="1"/>
</dbReference>
<dbReference type="Gene3D" id="2.60.40.3050">
    <property type="match status" value="1"/>
</dbReference>
<keyword evidence="5" id="KW-1185">Reference proteome</keyword>
<evidence type="ECO:0000313" key="5">
    <source>
        <dbReference type="Proteomes" id="UP000216444"/>
    </source>
</evidence>
<feature type="domain" description="VWFA" evidence="3">
    <location>
        <begin position="110"/>
        <end position="347"/>
    </location>
</feature>
<dbReference type="SUPFAM" id="SSF53300">
    <property type="entry name" value="vWA-like"/>
    <property type="match status" value="1"/>
</dbReference>
<comment type="caution">
    <text evidence="4">The sequence shown here is derived from an EMBL/GenBank/DDBJ whole genome shotgun (WGS) entry which is preliminary data.</text>
</comment>
<dbReference type="Gene3D" id="2.60.40.1140">
    <property type="entry name" value="Collagen-binding surface protein Cna, B-type domain"/>
    <property type="match status" value="1"/>
</dbReference>
<feature type="signal peptide" evidence="2">
    <location>
        <begin position="1"/>
        <end position="41"/>
    </location>
</feature>
<gene>
    <name evidence="4" type="ORF">BTIS_0370</name>
</gene>
<dbReference type="InterPro" id="IPR055384">
    <property type="entry name" value="DUF7604"/>
</dbReference>
<dbReference type="Pfam" id="PF12892">
    <property type="entry name" value="FctA"/>
    <property type="match status" value="1"/>
</dbReference>
<dbReference type="NCBIfam" id="TIGR01167">
    <property type="entry name" value="LPXTG_anchor"/>
    <property type="match status" value="1"/>
</dbReference>
<name>A0A261FHN1_9BIFI</name>
<dbReference type="CDD" id="cd00222">
    <property type="entry name" value="CollagenBindB"/>
    <property type="match status" value="1"/>
</dbReference>
<dbReference type="Gene3D" id="3.40.50.410">
    <property type="entry name" value="von Willebrand factor, type A domain"/>
    <property type="match status" value="1"/>
</dbReference>
<dbReference type="InterPro" id="IPR038174">
    <property type="entry name" value="Strep_pil_link_sf"/>
</dbReference>